<dbReference type="GO" id="GO:0050727">
    <property type="term" value="P:regulation of inflammatory response"/>
    <property type="evidence" value="ECO:0007669"/>
    <property type="project" value="TreeGrafter"/>
</dbReference>
<dbReference type="GeneID" id="108424061"/>
<evidence type="ECO:0000256" key="11">
    <source>
        <dbReference type="ARBA" id="ARBA00023145"/>
    </source>
</evidence>
<dbReference type="GeneTree" id="ENSGT00940000160994"/>
<dbReference type="SUPFAM" id="SSF52129">
    <property type="entry name" value="Caspase-like"/>
    <property type="match status" value="1"/>
</dbReference>
<dbReference type="InterPro" id="IPR029030">
    <property type="entry name" value="Caspase-like_dom_sf"/>
</dbReference>
<keyword evidence="4" id="KW-0963">Cytoplasm</keyword>
<dbReference type="Pfam" id="PF00619">
    <property type="entry name" value="CARD"/>
    <property type="match status" value="1"/>
</dbReference>
<keyword evidence="9" id="KW-0378">Hydrolase</keyword>
<keyword evidence="12" id="KW-0539">Nucleus</keyword>
<evidence type="ECO:0000256" key="16">
    <source>
        <dbReference type="PIRSR" id="PIRSR038001-1"/>
    </source>
</evidence>
<dbReference type="Proteomes" id="UP001501920">
    <property type="component" value="Chromosome 19"/>
</dbReference>
<dbReference type="SUPFAM" id="SSF47986">
    <property type="entry name" value="DEATH domain"/>
    <property type="match status" value="1"/>
</dbReference>
<dbReference type="GO" id="GO:0097169">
    <property type="term" value="C:AIM2 inflammasome complex"/>
    <property type="evidence" value="ECO:0007669"/>
    <property type="project" value="TreeGrafter"/>
</dbReference>
<evidence type="ECO:0000256" key="10">
    <source>
        <dbReference type="ARBA" id="ARBA00022807"/>
    </source>
</evidence>
<evidence type="ECO:0000259" key="18">
    <source>
        <dbReference type="PROSITE" id="PS50207"/>
    </source>
</evidence>
<dbReference type="Gene3D" id="1.10.533.10">
    <property type="entry name" value="Death Domain, Fas"/>
    <property type="match status" value="1"/>
</dbReference>
<evidence type="ECO:0000259" key="20">
    <source>
        <dbReference type="PROSITE" id="PS50209"/>
    </source>
</evidence>
<feature type="active site" evidence="16">
    <location>
        <position position="256"/>
    </location>
</feature>
<evidence type="ECO:0000256" key="2">
    <source>
        <dbReference type="ARBA" id="ARBA00004496"/>
    </source>
</evidence>
<dbReference type="OMA" id="DEELCPM"/>
<keyword evidence="10" id="KW-0788">Thiol protease</keyword>
<dbReference type="PIRSF" id="PIRSF038001">
    <property type="entry name" value="Caspase_ICE"/>
    <property type="match status" value="1"/>
</dbReference>
<dbReference type="EC" id="3.4.22.61" evidence="14"/>
<evidence type="ECO:0000256" key="17">
    <source>
        <dbReference type="RuleBase" id="RU003971"/>
    </source>
</evidence>
<dbReference type="InterPro" id="IPR016129">
    <property type="entry name" value="Caspase_his_AS"/>
</dbReference>
<dbReference type="PROSITE" id="PS01121">
    <property type="entry name" value="CASPASE_HIS"/>
    <property type="match status" value="1"/>
</dbReference>
<evidence type="ECO:0000259" key="19">
    <source>
        <dbReference type="PROSITE" id="PS50208"/>
    </source>
</evidence>
<protein>
    <recommendedName>
        <fullName evidence="15">Caspase-8</fullName>
        <ecNumber evidence="14">3.4.22.61</ecNumber>
    </recommendedName>
</protein>
<dbReference type="InterPro" id="IPR001309">
    <property type="entry name" value="Pept_C14_p20"/>
</dbReference>
<keyword evidence="5" id="KW-0597">Phosphoprotein</keyword>
<dbReference type="Pfam" id="PF00656">
    <property type="entry name" value="Peptidase_C14"/>
    <property type="match status" value="1"/>
</dbReference>
<dbReference type="GO" id="GO:0010467">
    <property type="term" value="P:gene expression"/>
    <property type="evidence" value="ECO:0007669"/>
    <property type="project" value="UniProtKB-ARBA"/>
</dbReference>
<keyword evidence="11" id="KW-0865">Zymogen</keyword>
<dbReference type="OrthoDB" id="6114029at2759"/>
<dbReference type="GO" id="GO:0006508">
    <property type="term" value="P:proteolysis"/>
    <property type="evidence" value="ECO:0007669"/>
    <property type="project" value="UniProtKB-KW"/>
</dbReference>
<dbReference type="PROSITE" id="PS50207">
    <property type="entry name" value="CASPASE_P10"/>
    <property type="match status" value="1"/>
</dbReference>
<evidence type="ECO:0000256" key="13">
    <source>
        <dbReference type="ARBA" id="ARBA00051626"/>
    </source>
</evidence>
<dbReference type="GO" id="GO:0006915">
    <property type="term" value="P:apoptotic process"/>
    <property type="evidence" value="ECO:0007669"/>
    <property type="project" value="UniProtKB-KW"/>
</dbReference>
<keyword evidence="7" id="KW-0053">Apoptosis</keyword>
<feature type="domain" description="Caspase family p10" evidence="18">
    <location>
        <begin position="287"/>
        <end position="390"/>
    </location>
</feature>
<dbReference type="PROSITE" id="PS50208">
    <property type="entry name" value="CASPASE_P20"/>
    <property type="match status" value="1"/>
</dbReference>
<keyword evidence="8" id="KW-0677">Repeat</keyword>
<name>A0A3B4DKA8_PYGNA</name>
<dbReference type="InterPro" id="IPR011029">
    <property type="entry name" value="DEATH-like_dom_sf"/>
</dbReference>
<keyword evidence="22" id="KW-1185">Reference proteome</keyword>
<dbReference type="InterPro" id="IPR002398">
    <property type="entry name" value="Pept_C14"/>
</dbReference>
<dbReference type="GO" id="GO:0004197">
    <property type="term" value="F:cysteine-type endopeptidase activity"/>
    <property type="evidence" value="ECO:0007669"/>
    <property type="project" value="InterPro"/>
</dbReference>
<dbReference type="InterPro" id="IPR011600">
    <property type="entry name" value="Pept_C14_caspase"/>
</dbReference>
<evidence type="ECO:0000313" key="22">
    <source>
        <dbReference type="Proteomes" id="UP001501920"/>
    </source>
</evidence>
<comment type="similarity">
    <text evidence="3 17">Belongs to the peptidase C14A family.</text>
</comment>
<dbReference type="Ensembl" id="ENSPNAT00000009176.2">
    <property type="protein sequence ID" value="ENSPNAP00000024817.2"/>
    <property type="gene ID" value="ENSPNAG00000009563.2"/>
</dbReference>
<feature type="domain" description="Caspase family p20" evidence="19">
    <location>
        <begin position="141"/>
        <end position="260"/>
    </location>
</feature>
<evidence type="ECO:0000256" key="8">
    <source>
        <dbReference type="ARBA" id="ARBA00022737"/>
    </source>
</evidence>
<evidence type="ECO:0000256" key="9">
    <source>
        <dbReference type="ARBA" id="ARBA00022801"/>
    </source>
</evidence>
<feature type="active site" evidence="16">
    <location>
        <position position="213"/>
    </location>
</feature>
<reference evidence="21" key="2">
    <citation type="submission" date="2025-05" db="UniProtKB">
        <authorList>
            <consortium name="Ensembl"/>
        </authorList>
    </citation>
    <scope>IDENTIFICATION</scope>
</reference>
<dbReference type="InterPro" id="IPR015917">
    <property type="entry name" value="Pept_C14A"/>
</dbReference>
<accession>A0A3B4DKA8</accession>
<dbReference type="PROSITE" id="PS01122">
    <property type="entry name" value="CASPASE_CYS"/>
    <property type="match status" value="1"/>
</dbReference>
<dbReference type="STRING" id="42514.ENSPNAP00000024817"/>
<dbReference type="Gene3D" id="3.40.50.1460">
    <property type="match status" value="1"/>
</dbReference>
<dbReference type="GO" id="GO:0072559">
    <property type="term" value="C:NLRP3 inflammasome complex"/>
    <property type="evidence" value="ECO:0007669"/>
    <property type="project" value="TreeGrafter"/>
</dbReference>
<comment type="catalytic activity">
    <reaction evidence="13">
        <text>Strict requirement for Asp at position P1 and has a preferred cleavage sequence of (Leu/Asp/Val)-Glu-Thr-Asp-|-(Gly/Ser/Ala).</text>
        <dbReference type="EC" id="3.4.22.61"/>
    </reaction>
</comment>
<evidence type="ECO:0000256" key="5">
    <source>
        <dbReference type="ARBA" id="ARBA00022553"/>
    </source>
</evidence>
<keyword evidence="6" id="KW-0645">Protease</keyword>
<evidence type="ECO:0000256" key="7">
    <source>
        <dbReference type="ARBA" id="ARBA00022703"/>
    </source>
</evidence>
<comment type="subcellular location">
    <subcellularLocation>
        <location evidence="2">Cytoplasm</location>
    </subcellularLocation>
    <subcellularLocation>
        <location evidence="1">Nucleus</location>
    </subcellularLocation>
</comment>
<evidence type="ECO:0000256" key="1">
    <source>
        <dbReference type="ARBA" id="ARBA00004123"/>
    </source>
</evidence>
<evidence type="ECO:0000256" key="3">
    <source>
        <dbReference type="ARBA" id="ARBA00010134"/>
    </source>
</evidence>
<dbReference type="GO" id="GO:0005634">
    <property type="term" value="C:nucleus"/>
    <property type="evidence" value="ECO:0007669"/>
    <property type="project" value="UniProtKB-SubCell"/>
</dbReference>
<evidence type="ECO:0000256" key="6">
    <source>
        <dbReference type="ARBA" id="ARBA00022670"/>
    </source>
</evidence>
<dbReference type="CDD" id="cd00032">
    <property type="entry name" value="CASc"/>
    <property type="match status" value="1"/>
</dbReference>
<reference evidence="21 22" key="1">
    <citation type="submission" date="2020-10" db="EMBL/GenBank/DDBJ databases">
        <title>Pygocentrus nattereri (red-bellied piranha) genome, fPygNat1, primary haplotype.</title>
        <authorList>
            <person name="Myers G."/>
            <person name="Meyer A."/>
            <person name="Karagic N."/>
            <person name="Pippel M."/>
            <person name="Winkler S."/>
            <person name="Tracey A."/>
            <person name="Wood J."/>
            <person name="Formenti G."/>
            <person name="Howe K."/>
            <person name="Fedrigo O."/>
            <person name="Jarvis E.D."/>
        </authorList>
    </citation>
    <scope>NUCLEOTIDE SEQUENCE [LARGE SCALE GENOMIC DNA]</scope>
</reference>
<evidence type="ECO:0000256" key="12">
    <source>
        <dbReference type="ARBA" id="ARBA00023242"/>
    </source>
</evidence>
<dbReference type="InterPro" id="IPR002138">
    <property type="entry name" value="Pept_C14_p10"/>
</dbReference>
<evidence type="ECO:0000256" key="14">
    <source>
        <dbReference type="ARBA" id="ARBA00066479"/>
    </source>
</evidence>
<dbReference type="PANTHER" id="PTHR47901">
    <property type="entry name" value="CASPASE RECRUITMENT DOMAIN-CONTAINING PROTEIN 18"/>
    <property type="match status" value="1"/>
</dbReference>
<dbReference type="SMART" id="SM00114">
    <property type="entry name" value="CARD"/>
    <property type="match status" value="1"/>
</dbReference>
<dbReference type="PANTHER" id="PTHR47901:SF3">
    <property type="entry name" value="CASPASE-1"/>
    <property type="match status" value="1"/>
</dbReference>
<evidence type="ECO:0000256" key="15">
    <source>
        <dbReference type="ARBA" id="ARBA00068172"/>
    </source>
</evidence>
<dbReference type="GO" id="GO:0005886">
    <property type="term" value="C:plasma membrane"/>
    <property type="evidence" value="ECO:0007669"/>
    <property type="project" value="UniProtKB-ARBA"/>
</dbReference>
<dbReference type="RefSeq" id="XP_017547314.1">
    <property type="nucleotide sequence ID" value="XM_017691825.1"/>
</dbReference>
<evidence type="ECO:0000313" key="21">
    <source>
        <dbReference type="Ensembl" id="ENSPNAP00000024817.2"/>
    </source>
</evidence>
<evidence type="ECO:0000256" key="4">
    <source>
        <dbReference type="ARBA" id="ARBA00022490"/>
    </source>
</evidence>
<dbReference type="PRINTS" id="PR00376">
    <property type="entry name" value="IL1BCENZYME"/>
</dbReference>
<dbReference type="Ensembl" id="ENSPNAT00000042976.1">
    <property type="protein sequence ID" value="ENSPNAP00000038749.1"/>
    <property type="gene ID" value="ENSPNAG00000009563.2"/>
</dbReference>
<proteinExistence type="inferred from homology"/>
<dbReference type="SMART" id="SM00115">
    <property type="entry name" value="CASc"/>
    <property type="match status" value="1"/>
</dbReference>
<dbReference type="AlphaFoldDB" id="A0A3B4DKA8"/>
<sequence>MADKVLADVQIQLTKGLTLTVIKQLLDDLKMDKVLNEEEAETILESNAARADKARDLIHSVEKKGCVASEIMIAKLKVRDQHLYNELKLGRPLLPACEEPAPEALAHQPITVSVHSVVHAGSNSPFTDDDSNEVYTMDSIPRGFCVIINNEEFKNEKRKGSDKDAAALEKVFKILGFDVQIYTNQEAEAMKKLLLDFSKKEHGDCFVCCVLSHGEKEGVLGIDEELCPMKDILSPFDGINCSSLAGKPKVFFIQACRGENMEANVVVSEDNVVEVDGLGLTIGGPKNTYSISQYSDFLVSMSTVDDHVSYRNEGGSWFIQALCKQLEDGSQRGDDILTILTRVNNEVSRKVGEVEVQQSRCCCFSFVTTHVAKMTPEPCYTLRKKLIFRIA</sequence>
<organism evidence="21 22">
    <name type="scientific">Pygocentrus nattereri</name>
    <name type="common">Red-bellied piranha</name>
    <dbReference type="NCBI Taxonomy" id="42514"/>
    <lineage>
        <taxon>Eukaryota</taxon>
        <taxon>Metazoa</taxon>
        <taxon>Chordata</taxon>
        <taxon>Craniata</taxon>
        <taxon>Vertebrata</taxon>
        <taxon>Euteleostomi</taxon>
        <taxon>Actinopterygii</taxon>
        <taxon>Neopterygii</taxon>
        <taxon>Teleostei</taxon>
        <taxon>Ostariophysi</taxon>
        <taxon>Characiformes</taxon>
        <taxon>Characoidei</taxon>
        <taxon>Pygocentrus</taxon>
    </lineage>
</organism>
<dbReference type="GO" id="GO:0043065">
    <property type="term" value="P:positive regulation of apoptotic process"/>
    <property type="evidence" value="ECO:0007669"/>
    <property type="project" value="UniProtKB-ARBA"/>
</dbReference>
<dbReference type="InterPro" id="IPR001315">
    <property type="entry name" value="CARD"/>
</dbReference>
<dbReference type="PROSITE" id="PS50209">
    <property type="entry name" value="CARD"/>
    <property type="match status" value="1"/>
</dbReference>
<dbReference type="FunFam" id="3.40.50.1460:FF:000008">
    <property type="entry name" value="caspase-8 isoform X1"/>
    <property type="match status" value="1"/>
</dbReference>
<dbReference type="GO" id="GO:0072557">
    <property type="term" value="C:IPAF inflammasome complex"/>
    <property type="evidence" value="ECO:0007669"/>
    <property type="project" value="TreeGrafter"/>
</dbReference>
<feature type="domain" description="CARD" evidence="20">
    <location>
        <begin position="1"/>
        <end position="91"/>
    </location>
</feature>
<dbReference type="InterPro" id="IPR033139">
    <property type="entry name" value="Caspase_cys_AS"/>
</dbReference>